<dbReference type="PANTHER" id="PTHR14920:SF3">
    <property type="entry name" value="WD REPEAT-CONTAINING PROTEIN 35-LIKE PROTEIN"/>
    <property type="match status" value="1"/>
</dbReference>
<dbReference type="Proteomes" id="UP000887566">
    <property type="component" value="Unplaced"/>
</dbReference>
<dbReference type="GO" id="GO:0035721">
    <property type="term" value="P:intraciliary retrograde transport"/>
    <property type="evidence" value="ECO:0007669"/>
    <property type="project" value="InterPro"/>
</dbReference>
<keyword evidence="5" id="KW-0970">Cilium biogenesis/degradation</keyword>
<dbReference type="GO" id="GO:0030991">
    <property type="term" value="C:intraciliary transport particle A"/>
    <property type="evidence" value="ECO:0007669"/>
    <property type="project" value="TreeGrafter"/>
</dbReference>
<sequence>TPLRLKKLYVLGALLIENYHEQNKAKAAAMRSKTDSKRIDAQAALSGLLAEDDSVSVIDSKMIDGAWRGAEACHFYMLAQQQLYQGNVDAAMKTTLHLTDYDDILDPLEIFSLLALASCAARQFSVCSRAFIKLESVEGMAQAERDAFQKLALDIFTKNSPKDNRTGKAECTGCETLIPDYCQVCPSCDTKFPTCIVTGRPLMDYQFWLCPVCKHRAYEQEIQSHKFCPLCHVPI</sequence>
<feature type="domain" description="IFT121-like TPR repeats" evidence="10">
    <location>
        <begin position="65"/>
        <end position="163"/>
    </location>
</feature>
<dbReference type="WBParaSite" id="PSAMB.scaffold6252size9874.g28157.t1">
    <property type="protein sequence ID" value="PSAMB.scaffold6252size9874.g28157.t1"/>
    <property type="gene ID" value="PSAMB.scaffold6252size9874.g28157"/>
</dbReference>
<dbReference type="InterPro" id="IPR057979">
    <property type="entry name" value="TPR_IFT121"/>
</dbReference>
<evidence type="ECO:0000256" key="7">
    <source>
        <dbReference type="ARBA" id="ARBA00023212"/>
    </source>
</evidence>
<protein>
    <submittedName>
        <fullName evidence="12">WD repeat-containing protein 35</fullName>
    </submittedName>
</protein>
<dbReference type="GO" id="GO:0005929">
    <property type="term" value="C:cilium"/>
    <property type="evidence" value="ECO:0007669"/>
    <property type="project" value="TreeGrafter"/>
</dbReference>
<organism evidence="11 12">
    <name type="scientific">Plectus sambesii</name>
    <dbReference type="NCBI Taxonomy" id="2011161"/>
    <lineage>
        <taxon>Eukaryota</taxon>
        <taxon>Metazoa</taxon>
        <taxon>Ecdysozoa</taxon>
        <taxon>Nematoda</taxon>
        <taxon>Chromadorea</taxon>
        <taxon>Plectida</taxon>
        <taxon>Plectina</taxon>
        <taxon>Plectoidea</taxon>
        <taxon>Plectidae</taxon>
        <taxon>Plectus</taxon>
    </lineage>
</organism>
<evidence type="ECO:0000313" key="12">
    <source>
        <dbReference type="WBParaSite" id="PSAMB.scaffold6252size9874.g28157.t1"/>
    </source>
</evidence>
<evidence type="ECO:0000259" key="9">
    <source>
        <dbReference type="Pfam" id="PF23145"/>
    </source>
</evidence>
<evidence type="ECO:0000256" key="1">
    <source>
        <dbReference type="ARBA" id="ARBA00004120"/>
    </source>
</evidence>
<dbReference type="InterPro" id="IPR056170">
    <property type="entry name" value="Znf_IFT121-like"/>
</dbReference>
<keyword evidence="11" id="KW-1185">Reference proteome</keyword>
<keyword evidence="7" id="KW-0206">Cytoskeleton</keyword>
<dbReference type="PANTHER" id="PTHR14920">
    <property type="entry name" value="OSMOTIC AVOIDANCE ABNORMAL PROTEIN 1/WD REPEAT MEMBRANE PROTEIN"/>
    <property type="match status" value="1"/>
</dbReference>
<dbReference type="Pfam" id="PF25768">
    <property type="entry name" value="TPR_IFT121"/>
    <property type="match status" value="1"/>
</dbReference>
<evidence type="ECO:0000256" key="6">
    <source>
        <dbReference type="ARBA" id="ARBA00023069"/>
    </source>
</evidence>
<evidence type="ECO:0000256" key="8">
    <source>
        <dbReference type="ARBA" id="ARBA00023273"/>
    </source>
</evidence>
<accession>A0A914X385</accession>
<reference evidence="12" key="1">
    <citation type="submission" date="2022-11" db="UniProtKB">
        <authorList>
            <consortium name="WormBaseParasite"/>
        </authorList>
    </citation>
    <scope>IDENTIFICATION</scope>
</reference>
<keyword evidence="2" id="KW-0963">Cytoplasm</keyword>
<keyword evidence="3" id="KW-0853">WD repeat</keyword>
<evidence type="ECO:0000256" key="3">
    <source>
        <dbReference type="ARBA" id="ARBA00022574"/>
    </source>
</evidence>
<keyword evidence="4" id="KW-0677">Repeat</keyword>
<name>A0A914X385_9BILA</name>
<evidence type="ECO:0000313" key="11">
    <source>
        <dbReference type="Proteomes" id="UP000887566"/>
    </source>
</evidence>
<evidence type="ECO:0000256" key="5">
    <source>
        <dbReference type="ARBA" id="ARBA00022794"/>
    </source>
</evidence>
<keyword evidence="6" id="KW-0969">Cilium</keyword>
<evidence type="ECO:0000256" key="2">
    <source>
        <dbReference type="ARBA" id="ARBA00022490"/>
    </source>
</evidence>
<proteinExistence type="predicted"/>
<comment type="subcellular location">
    <subcellularLocation>
        <location evidence="1">Cytoplasm</location>
        <location evidence="1">Cytoskeleton</location>
        <location evidence="1">Cilium basal body</location>
    </subcellularLocation>
</comment>
<dbReference type="GO" id="GO:0060271">
    <property type="term" value="P:cilium assembly"/>
    <property type="evidence" value="ECO:0007669"/>
    <property type="project" value="TreeGrafter"/>
</dbReference>
<evidence type="ECO:0000259" key="10">
    <source>
        <dbReference type="Pfam" id="PF25768"/>
    </source>
</evidence>
<keyword evidence="8" id="KW-0966">Cell projection</keyword>
<dbReference type="AlphaFoldDB" id="A0A914X385"/>
<dbReference type="Pfam" id="PF23145">
    <property type="entry name" value="Zf_2nd_IFT121"/>
    <property type="match status" value="1"/>
</dbReference>
<feature type="domain" description="IFT121-like zinc finger" evidence="9">
    <location>
        <begin position="193"/>
        <end position="235"/>
    </location>
</feature>
<dbReference type="InterPro" id="IPR040379">
    <property type="entry name" value="WDR19/dyf-2"/>
</dbReference>
<evidence type="ECO:0000256" key="4">
    <source>
        <dbReference type="ARBA" id="ARBA00022737"/>
    </source>
</evidence>